<feature type="transmembrane region" description="Helical" evidence="3">
    <location>
        <begin position="59"/>
        <end position="78"/>
    </location>
</feature>
<evidence type="ECO:0000313" key="5">
    <source>
        <dbReference type="EMBL" id="MCX2721931.1"/>
    </source>
</evidence>
<dbReference type="PROSITE" id="PS50887">
    <property type="entry name" value="GGDEF"/>
    <property type="match status" value="1"/>
</dbReference>
<proteinExistence type="predicted"/>
<feature type="transmembrane region" description="Helical" evidence="3">
    <location>
        <begin position="6"/>
        <end position="27"/>
    </location>
</feature>
<dbReference type="InterPro" id="IPR050469">
    <property type="entry name" value="Diguanylate_Cyclase"/>
</dbReference>
<keyword evidence="3" id="KW-0472">Membrane</keyword>
<dbReference type="EC" id="2.7.7.65" evidence="1"/>
<dbReference type="PANTHER" id="PTHR45138">
    <property type="entry name" value="REGULATORY COMPONENTS OF SENSORY TRANSDUCTION SYSTEM"/>
    <property type="match status" value="1"/>
</dbReference>
<dbReference type="NCBIfam" id="TIGR00254">
    <property type="entry name" value="GGDEF"/>
    <property type="match status" value="1"/>
</dbReference>
<reference evidence="5 6" key="1">
    <citation type="journal article" date="2016" name="Int. J. Syst. Evol. Microbiol.">
        <title>Labrenzia salina sp. nov., isolated from the rhizosphere of the halophyte Arthrocnemum macrostachyum.</title>
        <authorList>
            <person name="Camacho M."/>
            <person name="Redondo-Gomez S."/>
            <person name="Rodriguez-Llorente I."/>
            <person name="Rohde M."/>
            <person name="Sproer C."/>
            <person name="Schumann P."/>
            <person name="Klenk H.P."/>
            <person name="Montero-Calasanz M.D.C."/>
        </authorList>
    </citation>
    <scope>NUCLEOTIDE SEQUENCE [LARGE SCALE GENOMIC DNA]</scope>
    <source>
        <strain evidence="5 6">DSM 29163</strain>
    </source>
</reference>
<sequence>MDISTLFLANVLLLSIFAICFLAVSLQASPRGHWLSWSAANALLAAALLGFALDRHAPSLAAYLLPNALLLLGFGFHWHAARQLAQLPTGIVIVAAPAAGYLIVAGNAYLFSNFALAYTASNAILTFVAVATISAYASKPFQGLISAIGLVLAFFFLGVDGALRTVHGLVLGGLSGPLVIDDTLQNAHLMFALVFVSLTGAFSLAISFEQVAQRNQEAARRDPLTGTFNRREFQDRLEEILRAEPAQPFGLLHFDLDHFKQVNDRFGHVAGDAALVKICDTVKNHLRQDDCLARLGGEEFAVLLPRISRENAFKVAERVRERISELRYDFAPQEFSITASSGIYHGTGDGLGYEELFQIVDQGLYQSKSAGRNRISIAVAGEELALVRQPA</sequence>
<comment type="caution">
    <text evidence="5">The sequence shown here is derived from an EMBL/GenBank/DDBJ whole genome shotgun (WGS) entry which is preliminary data.</text>
</comment>
<organism evidence="5 6">
    <name type="scientific">Roseibium salinum</name>
    <dbReference type="NCBI Taxonomy" id="1604349"/>
    <lineage>
        <taxon>Bacteria</taxon>
        <taxon>Pseudomonadati</taxon>
        <taxon>Pseudomonadota</taxon>
        <taxon>Alphaproteobacteria</taxon>
        <taxon>Hyphomicrobiales</taxon>
        <taxon>Stappiaceae</taxon>
        <taxon>Roseibium</taxon>
    </lineage>
</organism>
<keyword evidence="3" id="KW-1133">Transmembrane helix</keyword>
<dbReference type="InterPro" id="IPR029787">
    <property type="entry name" value="Nucleotide_cyclase"/>
</dbReference>
<dbReference type="InterPro" id="IPR000160">
    <property type="entry name" value="GGDEF_dom"/>
</dbReference>
<protein>
    <recommendedName>
        <fullName evidence="1">diguanylate cyclase</fullName>
        <ecNumber evidence="1">2.7.7.65</ecNumber>
    </recommendedName>
</protein>
<keyword evidence="6" id="KW-1185">Reference proteome</keyword>
<feature type="transmembrane region" description="Helical" evidence="3">
    <location>
        <begin position="144"/>
        <end position="167"/>
    </location>
</feature>
<comment type="catalytic activity">
    <reaction evidence="2">
        <text>2 GTP = 3',3'-c-di-GMP + 2 diphosphate</text>
        <dbReference type="Rhea" id="RHEA:24898"/>
        <dbReference type="ChEBI" id="CHEBI:33019"/>
        <dbReference type="ChEBI" id="CHEBI:37565"/>
        <dbReference type="ChEBI" id="CHEBI:58805"/>
        <dbReference type="EC" id="2.7.7.65"/>
    </reaction>
</comment>
<name>A0ABT3QYM5_9HYPH</name>
<dbReference type="Gene3D" id="3.30.70.270">
    <property type="match status" value="1"/>
</dbReference>
<feature type="transmembrane region" description="Helical" evidence="3">
    <location>
        <begin position="187"/>
        <end position="208"/>
    </location>
</feature>
<accession>A0ABT3QYM5</accession>
<dbReference type="SUPFAM" id="SSF55073">
    <property type="entry name" value="Nucleotide cyclase"/>
    <property type="match status" value="1"/>
</dbReference>
<dbReference type="Proteomes" id="UP001300261">
    <property type="component" value="Unassembled WGS sequence"/>
</dbReference>
<feature type="transmembrane region" description="Helical" evidence="3">
    <location>
        <begin position="34"/>
        <end position="53"/>
    </location>
</feature>
<evidence type="ECO:0000256" key="3">
    <source>
        <dbReference type="SAM" id="Phobius"/>
    </source>
</evidence>
<evidence type="ECO:0000259" key="4">
    <source>
        <dbReference type="PROSITE" id="PS50887"/>
    </source>
</evidence>
<dbReference type="Pfam" id="PF00990">
    <property type="entry name" value="GGDEF"/>
    <property type="match status" value="1"/>
</dbReference>
<dbReference type="SMART" id="SM00267">
    <property type="entry name" value="GGDEF"/>
    <property type="match status" value="1"/>
</dbReference>
<dbReference type="CDD" id="cd01949">
    <property type="entry name" value="GGDEF"/>
    <property type="match status" value="1"/>
</dbReference>
<dbReference type="EMBL" id="JAPEVI010000003">
    <property type="protein sequence ID" value="MCX2721931.1"/>
    <property type="molecule type" value="Genomic_DNA"/>
</dbReference>
<feature type="transmembrane region" description="Helical" evidence="3">
    <location>
        <begin position="116"/>
        <end position="137"/>
    </location>
</feature>
<dbReference type="PANTHER" id="PTHR45138:SF9">
    <property type="entry name" value="DIGUANYLATE CYCLASE DGCM-RELATED"/>
    <property type="match status" value="1"/>
</dbReference>
<dbReference type="InterPro" id="IPR043128">
    <property type="entry name" value="Rev_trsase/Diguanyl_cyclase"/>
</dbReference>
<feature type="transmembrane region" description="Helical" evidence="3">
    <location>
        <begin position="90"/>
        <end position="110"/>
    </location>
</feature>
<evidence type="ECO:0000256" key="2">
    <source>
        <dbReference type="ARBA" id="ARBA00034247"/>
    </source>
</evidence>
<evidence type="ECO:0000313" key="6">
    <source>
        <dbReference type="Proteomes" id="UP001300261"/>
    </source>
</evidence>
<feature type="domain" description="GGDEF" evidence="4">
    <location>
        <begin position="247"/>
        <end position="380"/>
    </location>
</feature>
<gene>
    <name evidence="5" type="ORF">ON753_05860</name>
</gene>
<dbReference type="RefSeq" id="WP_265961636.1">
    <property type="nucleotide sequence ID" value="NZ_JAPEVI010000003.1"/>
</dbReference>
<evidence type="ECO:0000256" key="1">
    <source>
        <dbReference type="ARBA" id="ARBA00012528"/>
    </source>
</evidence>
<keyword evidence="3" id="KW-0812">Transmembrane</keyword>